<evidence type="ECO:0000313" key="3">
    <source>
        <dbReference type="Proteomes" id="UP000235672"/>
    </source>
</evidence>
<evidence type="ECO:0000313" key="2">
    <source>
        <dbReference type="EMBL" id="PMD16448.1"/>
    </source>
</evidence>
<proteinExistence type="predicted"/>
<evidence type="ECO:0000256" key="1">
    <source>
        <dbReference type="SAM" id="MobiDB-lite"/>
    </source>
</evidence>
<name>A0A2J6PR03_9HELO</name>
<feature type="region of interest" description="Disordered" evidence="1">
    <location>
        <begin position="1"/>
        <end position="29"/>
    </location>
</feature>
<accession>A0A2J6PR03</accession>
<keyword evidence="3" id="KW-1185">Reference proteome</keyword>
<gene>
    <name evidence="2" type="ORF">NA56DRAFT_310132</name>
</gene>
<sequence>MRDRTVDGASSSLVRTKRGRLQSNARRETNRIIRNPPRIDTEALRAFGLRSRHETRRQNGQTYPNIKSQIRCTVLYRRAVQQQHQQQHQPAGPWRLQKGQKSILPACITHWSMLLPTRGPDPVAGHKHDHREALLQPAHLHKLDSYYPR</sequence>
<organism evidence="2 3">
    <name type="scientific">Hyaloscypha hepaticicola</name>
    <dbReference type="NCBI Taxonomy" id="2082293"/>
    <lineage>
        <taxon>Eukaryota</taxon>
        <taxon>Fungi</taxon>
        <taxon>Dikarya</taxon>
        <taxon>Ascomycota</taxon>
        <taxon>Pezizomycotina</taxon>
        <taxon>Leotiomycetes</taxon>
        <taxon>Helotiales</taxon>
        <taxon>Hyaloscyphaceae</taxon>
        <taxon>Hyaloscypha</taxon>
    </lineage>
</organism>
<dbReference type="EMBL" id="KZ613505">
    <property type="protein sequence ID" value="PMD16448.1"/>
    <property type="molecule type" value="Genomic_DNA"/>
</dbReference>
<dbReference type="Proteomes" id="UP000235672">
    <property type="component" value="Unassembled WGS sequence"/>
</dbReference>
<dbReference type="AlphaFoldDB" id="A0A2J6PR03"/>
<protein>
    <submittedName>
        <fullName evidence="2">Uncharacterized protein</fullName>
    </submittedName>
</protein>
<reference evidence="2 3" key="1">
    <citation type="submission" date="2016-05" db="EMBL/GenBank/DDBJ databases">
        <title>A degradative enzymes factory behind the ericoid mycorrhizal symbiosis.</title>
        <authorList>
            <consortium name="DOE Joint Genome Institute"/>
            <person name="Martino E."/>
            <person name="Morin E."/>
            <person name="Grelet G."/>
            <person name="Kuo A."/>
            <person name="Kohler A."/>
            <person name="Daghino S."/>
            <person name="Barry K."/>
            <person name="Choi C."/>
            <person name="Cichocki N."/>
            <person name="Clum A."/>
            <person name="Copeland A."/>
            <person name="Hainaut M."/>
            <person name="Haridas S."/>
            <person name="Labutti K."/>
            <person name="Lindquist E."/>
            <person name="Lipzen A."/>
            <person name="Khouja H.-R."/>
            <person name="Murat C."/>
            <person name="Ohm R."/>
            <person name="Olson A."/>
            <person name="Spatafora J."/>
            <person name="Veneault-Fourrey C."/>
            <person name="Henrissat B."/>
            <person name="Grigoriev I."/>
            <person name="Martin F."/>
            <person name="Perotto S."/>
        </authorList>
    </citation>
    <scope>NUCLEOTIDE SEQUENCE [LARGE SCALE GENOMIC DNA]</scope>
    <source>
        <strain evidence="2 3">UAMH 7357</strain>
    </source>
</reference>